<evidence type="ECO:0000313" key="2">
    <source>
        <dbReference type="Proteomes" id="UP000034816"/>
    </source>
</evidence>
<name>A0A0G0F4Z8_9BACT</name>
<dbReference type="Proteomes" id="UP000034816">
    <property type="component" value="Unassembled WGS sequence"/>
</dbReference>
<protein>
    <submittedName>
        <fullName evidence="1">Uncharacterized protein</fullName>
    </submittedName>
</protein>
<accession>A0A0G0F4Z8</accession>
<reference evidence="1 2" key="1">
    <citation type="journal article" date="2015" name="Nature">
        <title>rRNA introns, odd ribosomes, and small enigmatic genomes across a large radiation of phyla.</title>
        <authorList>
            <person name="Brown C.T."/>
            <person name="Hug L.A."/>
            <person name="Thomas B.C."/>
            <person name="Sharon I."/>
            <person name="Castelle C.J."/>
            <person name="Singh A."/>
            <person name="Wilkins M.J."/>
            <person name="Williams K.H."/>
            <person name="Banfield J.F."/>
        </authorList>
    </citation>
    <scope>NUCLEOTIDE SEQUENCE [LARGE SCALE GENOMIC DNA]</scope>
</reference>
<dbReference type="AlphaFoldDB" id="A0A0G0F4Z8"/>
<proteinExistence type="predicted"/>
<gene>
    <name evidence="1" type="ORF">UR73_C0038G0010</name>
</gene>
<organism evidence="1 2">
    <name type="scientific">candidate division WS6 bacterium GW2011_GWF1_35_23</name>
    <dbReference type="NCBI Taxonomy" id="1619097"/>
    <lineage>
        <taxon>Bacteria</taxon>
        <taxon>Candidatus Dojkabacteria</taxon>
    </lineage>
</organism>
<evidence type="ECO:0000313" key="1">
    <source>
        <dbReference type="EMBL" id="KKP74577.1"/>
    </source>
</evidence>
<comment type="caution">
    <text evidence="1">The sequence shown here is derived from an EMBL/GenBank/DDBJ whole genome shotgun (WGS) entry which is preliminary data.</text>
</comment>
<sequence length="86" mass="10406">MIKFKEDNRTSKFLIESIWFLNEHGDTMIAVNYNLDKNNEKLYYITEYHGDHSENWVIKERAGKEIERHNTKFIASIIWSDRLNQN</sequence>
<dbReference type="EMBL" id="LBQH01000038">
    <property type="protein sequence ID" value="KKP74577.1"/>
    <property type="molecule type" value="Genomic_DNA"/>
</dbReference>